<evidence type="ECO:0000256" key="3">
    <source>
        <dbReference type="ARBA" id="ARBA00022687"/>
    </source>
</evidence>
<comment type="subcellular location">
    <subcellularLocation>
        <location evidence="1">Nucleus</location>
    </subcellularLocation>
</comment>
<dbReference type="GO" id="GO:0016055">
    <property type="term" value="P:Wnt signaling pathway"/>
    <property type="evidence" value="ECO:0007669"/>
    <property type="project" value="UniProtKB-KW"/>
</dbReference>
<dbReference type="Ensembl" id="ENSAMET00000032959.1">
    <property type="protein sequence ID" value="ENSAMEP00000021701.1"/>
    <property type="gene ID" value="ENSAMEG00000029178.1"/>
</dbReference>
<evidence type="ECO:0000256" key="4">
    <source>
        <dbReference type="ARBA" id="ARBA00023242"/>
    </source>
</evidence>
<dbReference type="AlphaFoldDB" id="A0A7N5J8S5"/>
<dbReference type="InterPro" id="IPR009146">
    <property type="entry name" value="Groucho_enhance"/>
</dbReference>
<dbReference type="GO" id="GO:0005667">
    <property type="term" value="C:transcription regulator complex"/>
    <property type="evidence" value="ECO:0007669"/>
    <property type="project" value="TreeGrafter"/>
</dbReference>
<reference evidence="6" key="3">
    <citation type="submission" date="2025-09" db="UniProtKB">
        <authorList>
            <consortium name="Ensembl"/>
        </authorList>
    </citation>
    <scope>IDENTIFICATION</scope>
</reference>
<dbReference type="PANTHER" id="PTHR10814">
    <property type="entry name" value="TRANSDUCIN-LIKE ENHANCER PROTEIN"/>
    <property type="match status" value="1"/>
</dbReference>
<evidence type="ECO:0000313" key="6">
    <source>
        <dbReference type="Ensembl" id="ENSAMEP00000021701.1"/>
    </source>
</evidence>
<dbReference type="Proteomes" id="UP000008912">
    <property type="component" value="Unassembled WGS sequence"/>
</dbReference>
<dbReference type="GO" id="GO:0003714">
    <property type="term" value="F:transcription corepressor activity"/>
    <property type="evidence" value="ECO:0007669"/>
    <property type="project" value="TreeGrafter"/>
</dbReference>
<dbReference type="GO" id="GO:0005634">
    <property type="term" value="C:nucleus"/>
    <property type="evidence" value="ECO:0007669"/>
    <property type="project" value="UniProtKB-SubCell"/>
</dbReference>
<comment type="similarity">
    <text evidence="2">Belongs to the WD repeat Groucho/TLE family.</text>
</comment>
<dbReference type="InParanoid" id="A0A7N5J8S5"/>
<keyword evidence="4" id="KW-0539">Nucleus</keyword>
<dbReference type="PANTHER" id="PTHR10814:SF21">
    <property type="entry name" value="PROTEIN GROUCHO"/>
    <property type="match status" value="1"/>
</dbReference>
<sequence length="136" mass="14641">MYVCWRGGWISIPETRGARPGWGPEVSPAPPSSPTRCPGSYSQCGCLPPALTPATPMAAIPMAEYVSLPLSHPYPLPTPISLCLPATQYYEMSYGLNIEMHKQAEIVKRLNGICAQVLPYLSQEVSGAPGAAGRRR</sequence>
<dbReference type="GeneTree" id="ENSGT01030000234519"/>
<evidence type="ECO:0000313" key="7">
    <source>
        <dbReference type="Proteomes" id="UP000008912"/>
    </source>
</evidence>
<organism evidence="6 7">
    <name type="scientific">Ailuropoda melanoleuca</name>
    <name type="common">Giant panda</name>
    <dbReference type="NCBI Taxonomy" id="9646"/>
    <lineage>
        <taxon>Eukaryota</taxon>
        <taxon>Metazoa</taxon>
        <taxon>Chordata</taxon>
        <taxon>Craniata</taxon>
        <taxon>Vertebrata</taxon>
        <taxon>Euteleostomi</taxon>
        <taxon>Mammalia</taxon>
        <taxon>Eutheria</taxon>
        <taxon>Laurasiatheria</taxon>
        <taxon>Carnivora</taxon>
        <taxon>Caniformia</taxon>
        <taxon>Ursidae</taxon>
        <taxon>Ailuropoda</taxon>
    </lineage>
</organism>
<reference evidence="6" key="2">
    <citation type="submission" date="2025-08" db="UniProtKB">
        <authorList>
            <consortium name="Ensembl"/>
        </authorList>
    </citation>
    <scope>IDENTIFICATION</scope>
</reference>
<dbReference type="InterPro" id="IPR005617">
    <property type="entry name" value="Groucho/TLE_N"/>
</dbReference>
<proteinExistence type="inferred from homology"/>
<evidence type="ECO:0000256" key="1">
    <source>
        <dbReference type="ARBA" id="ARBA00004123"/>
    </source>
</evidence>
<evidence type="ECO:0000256" key="2">
    <source>
        <dbReference type="ARBA" id="ARBA00005969"/>
    </source>
</evidence>
<feature type="domain" description="Groucho/TLE N-terminal Q-rich" evidence="5">
    <location>
        <begin position="89"/>
        <end position="125"/>
    </location>
</feature>
<name>A0A7N5J8S5_AILME</name>
<accession>A0A7N5J8S5</accession>
<keyword evidence="7" id="KW-1185">Reference proteome</keyword>
<reference evidence="6 7" key="1">
    <citation type="journal article" date="2010" name="Nature">
        <title>The sequence and de novo assembly of the giant panda genome.</title>
        <authorList>
            <person name="Li R."/>
            <person name="Fan W."/>
            <person name="Tian G."/>
            <person name="Zhu H."/>
            <person name="He L."/>
            <person name="Cai J."/>
            <person name="Huang Q."/>
            <person name="Cai Q."/>
            <person name="Li B."/>
            <person name="Bai Y."/>
            <person name="Zhang Z."/>
            <person name="Zhang Y."/>
            <person name="Wang W."/>
            <person name="Li J."/>
            <person name="Wei F."/>
            <person name="Li H."/>
            <person name="Jian M."/>
            <person name="Li J."/>
            <person name="Zhang Z."/>
            <person name="Nielsen R."/>
            <person name="Li D."/>
            <person name="Gu W."/>
            <person name="Yang Z."/>
            <person name="Xuan Z."/>
            <person name="Ryder O.A."/>
            <person name="Leung F.C."/>
            <person name="Zhou Y."/>
            <person name="Cao J."/>
            <person name="Sun X."/>
            <person name="Fu Y."/>
            <person name="Fang X."/>
            <person name="Guo X."/>
            <person name="Wang B."/>
            <person name="Hou R."/>
            <person name="Shen F."/>
            <person name="Mu B."/>
            <person name="Ni P."/>
            <person name="Lin R."/>
            <person name="Qian W."/>
            <person name="Wang G."/>
            <person name="Yu C."/>
            <person name="Nie W."/>
            <person name="Wang J."/>
            <person name="Wu Z."/>
            <person name="Liang H."/>
            <person name="Min J."/>
            <person name="Wu Q."/>
            <person name="Cheng S."/>
            <person name="Ruan J."/>
            <person name="Wang M."/>
            <person name="Shi Z."/>
            <person name="Wen M."/>
            <person name="Liu B."/>
            <person name="Ren X."/>
            <person name="Zheng H."/>
            <person name="Dong D."/>
            <person name="Cook K."/>
            <person name="Shan G."/>
            <person name="Zhang H."/>
            <person name="Kosiol C."/>
            <person name="Xie X."/>
            <person name="Lu Z."/>
            <person name="Zheng H."/>
            <person name="Li Y."/>
            <person name="Steiner C.C."/>
            <person name="Lam T.T."/>
            <person name="Lin S."/>
            <person name="Zhang Q."/>
            <person name="Li G."/>
            <person name="Tian J."/>
            <person name="Gong T."/>
            <person name="Liu H."/>
            <person name="Zhang D."/>
            <person name="Fang L."/>
            <person name="Ye C."/>
            <person name="Zhang J."/>
            <person name="Hu W."/>
            <person name="Xu A."/>
            <person name="Ren Y."/>
            <person name="Zhang G."/>
            <person name="Bruford M.W."/>
            <person name="Li Q."/>
            <person name="Ma L."/>
            <person name="Guo Y."/>
            <person name="An N."/>
            <person name="Hu Y."/>
            <person name="Zheng Y."/>
            <person name="Shi Y."/>
            <person name="Li Z."/>
            <person name="Liu Q."/>
            <person name="Chen Y."/>
            <person name="Zhao J."/>
            <person name="Qu N."/>
            <person name="Zhao S."/>
            <person name="Tian F."/>
            <person name="Wang X."/>
            <person name="Wang H."/>
            <person name="Xu L."/>
            <person name="Liu X."/>
            <person name="Vinar T."/>
            <person name="Wang Y."/>
            <person name="Lam T.W."/>
            <person name="Yiu S.M."/>
            <person name="Liu S."/>
            <person name="Zhang H."/>
            <person name="Li D."/>
            <person name="Huang Y."/>
            <person name="Wang X."/>
            <person name="Yang G."/>
            <person name="Jiang Z."/>
            <person name="Wang J."/>
            <person name="Qin N."/>
            <person name="Li L."/>
            <person name="Li J."/>
            <person name="Bolund L."/>
            <person name="Kristiansen K."/>
            <person name="Wong G.K."/>
            <person name="Olson M."/>
            <person name="Zhang X."/>
            <person name="Li S."/>
            <person name="Yang H."/>
            <person name="Wang J."/>
            <person name="Wang J."/>
        </authorList>
    </citation>
    <scope>NUCLEOTIDE SEQUENCE [LARGE SCALE GENOMIC DNA]</scope>
</reference>
<protein>
    <recommendedName>
        <fullName evidence="5">Groucho/TLE N-terminal Q-rich domain-containing protein</fullName>
    </recommendedName>
</protein>
<evidence type="ECO:0000259" key="5">
    <source>
        <dbReference type="Pfam" id="PF03920"/>
    </source>
</evidence>
<dbReference type="Pfam" id="PF03920">
    <property type="entry name" value="TLE_N"/>
    <property type="match status" value="1"/>
</dbReference>
<keyword evidence="3" id="KW-0879">Wnt signaling pathway</keyword>
<dbReference type="GO" id="GO:0090090">
    <property type="term" value="P:negative regulation of canonical Wnt signaling pathway"/>
    <property type="evidence" value="ECO:0007669"/>
    <property type="project" value="TreeGrafter"/>
</dbReference>